<sequence length="555" mass="62387">MCNSGWQVNVLSFRWPRHEDQNSLSLSHPWFNPRNFDEQNTRLLLQSIDPFQISNLETQPPSSKIRFVAMASNAESSEERERSDSGSLDHHSPGNGGNSQRVSGKGPQLPKWQRLFSREIGHAAAETYLITRLSFKLLGYLGLGYRWITRLLALICYGMLLMPGFLQGETHHHVRAKFLHLLRSLTKIWFLNECEHKDYNFSLHFSAVAYYYYSSSEVLRSVIYGDQPRNRLDLHLPTKPDGRKPVVIFVTGGAWIIGYKAWGALLGKQLAERDIIVACLDYRNFPQGTISDMITDVSQGISFICNSIAAAGGDPDRIYLAGQSAGAHITACALLEQAARESRGESISWSIAQIKGYFGLCGGYNMLNLVDHFHSRGLYRSIFLRYPPKRVFKFFLFLHLCYQLDMTSIAHCCSIMEGEQSLQKFSPELLVQDKGIAKAVLLLPPIILFHGTKDSSVPSYASFLSTVFSACSENFADALKKAGAHAEVVLYEGKSHTDLFIQDQLRGGKDELFEHMVAVIHSGDEEALAKDAMAPPMRRLLPEMLLKLAREISPF</sequence>
<keyword evidence="2" id="KW-0378">Hydrolase</keyword>
<evidence type="ECO:0000256" key="4">
    <source>
        <dbReference type="ARBA" id="ARBA00038928"/>
    </source>
</evidence>
<organism evidence="8 9">
    <name type="scientific">Carnegiea gigantea</name>
    <dbReference type="NCBI Taxonomy" id="171969"/>
    <lineage>
        <taxon>Eukaryota</taxon>
        <taxon>Viridiplantae</taxon>
        <taxon>Streptophyta</taxon>
        <taxon>Embryophyta</taxon>
        <taxon>Tracheophyta</taxon>
        <taxon>Spermatophyta</taxon>
        <taxon>Magnoliopsida</taxon>
        <taxon>eudicotyledons</taxon>
        <taxon>Gunneridae</taxon>
        <taxon>Pentapetalae</taxon>
        <taxon>Caryophyllales</taxon>
        <taxon>Cactineae</taxon>
        <taxon>Cactaceae</taxon>
        <taxon>Cactoideae</taxon>
        <taxon>Echinocereeae</taxon>
        <taxon>Carnegiea</taxon>
    </lineage>
</organism>
<evidence type="ECO:0000313" key="8">
    <source>
        <dbReference type="EMBL" id="KAJ8428520.1"/>
    </source>
</evidence>
<dbReference type="AlphaFoldDB" id="A0A9Q1Q4E0"/>
<dbReference type="EC" id="3.1.1.n2" evidence="4"/>
<comment type="similarity">
    <text evidence="3">Belongs to the AB hydrolase superfamily. Isoprenylcysteine methylesterase family.</text>
</comment>
<dbReference type="OrthoDB" id="6495301at2759"/>
<dbReference type="Pfam" id="PF20434">
    <property type="entry name" value="BD-FAE"/>
    <property type="match status" value="1"/>
</dbReference>
<accession>A0A9Q1Q4E0</accession>
<evidence type="ECO:0000259" key="7">
    <source>
        <dbReference type="Pfam" id="PF20434"/>
    </source>
</evidence>
<dbReference type="InterPro" id="IPR049492">
    <property type="entry name" value="BD-FAE-like_dom"/>
</dbReference>
<dbReference type="InterPro" id="IPR029058">
    <property type="entry name" value="AB_hydrolase_fold"/>
</dbReference>
<evidence type="ECO:0000256" key="6">
    <source>
        <dbReference type="SAM" id="MobiDB-lite"/>
    </source>
</evidence>
<dbReference type="Gene3D" id="3.40.50.1820">
    <property type="entry name" value="alpha/beta hydrolase"/>
    <property type="match status" value="1"/>
</dbReference>
<dbReference type="PANTHER" id="PTHR48081:SF33">
    <property type="entry name" value="KYNURENINE FORMAMIDASE"/>
    <property type="match status" value="1"/>
</dbReference>
<comment type="catalytic activity">
    <reaction evidence="5">
        <text>[protein]-C-terminal S-[(2E,6E)-farnesyl]-L-cysteine methyl ester + H2O = [protein]-C-terminal S-[(2E,6E)-farnesyl]-L-cysteine + methanol + H(+)</text>
        <dbReference type="Rhea" id="RHEA:48520"/>
        <dbReference type="Rhea" id="RHEA-COMP:12125"/>
        <dbReference type="Rhea" id="RHEA-COMP:12126"/>
        <dbReference type="ChEBI" id="CHEBI:15377"/>
        <dbReference type="ChEBI" id="CHEBI:15378"/>
        <dbReference type="ChEBI" id="CHEBI:17790"/>
        <dbReference type="ChEBI" id="CHEBI:90510"/>
        <dbReference type="ChEBI" id="CHEBI:90511"/>
        <dbReference type="EC" id="3.1.1.n2"/>
    </reaction>
</comment>
<proteinExistence type="inferred from homology"/>
<dbReference type="InterPro" id="IPR050300">
    <property type="entry name" value="GDXG_lipolytic_enzyme"/>
</dbReference>
<evidence type="ECO:0000256" key="3">
    <source>
        <dbReference type="ARBA" id="ARBA00038028"/>
    </source>
</evidence>
<evidence type="ECO:0000256" key="5">
    <source>
        <dbReference type="ARBA" id="ARBA00049507"/>
    </source>
</evidence>
<dbReference type="GO" id="GO:0016787">
    <property type="term" value="F:hydrolase activity"/>
    <property type="evidence" value="ECO:0007669"/>
    <property type="project" value="UniProtKB-KW"/>
</dbReference>
<dbReference type="EMBL" id="JAKOGI010000999">
    <property type="protein sequence ID" value="KAJ8428520.1"/>
    <property type="molecule type" value="Genomic_DNA"/>
</dbReference>
<keyword evidence="9" id="KW-1185">Reference proteome</keyword>
<dbReference type="SUPFAM" id="SSF53474">
    <property type="entry name" value="alpha/beta-Hydrolases"/>
    <property type="match status" value="1"/>
</dbReference>
<feature type="region of interest" description="Disordered" evidence="6">
    <location>
        <begin position="76"/>
        <end position="108"/>
    </location>
</feature>
<comment type="caution">
    <text evidence="8">The sequence shown here is derived from an EMBL/GenBank/DDBJ whole genome shotgun (WGS) entry which is preliminary data.</text>
</comment>
<evidence type="ECO:0000256" key="2">
    <source>
        <dbReference type="ARBA" id="ARBA00022801"/>
    </source>
</evidence>
<gene>
    <name evidence="8" type="ORF">Cgig2_009207</name>
</gene>
<evidence type="ECO:0000256" key="1">
    <source>
        <dbReference type="ARBA" id="ARBA00004653"/>
    </source>
</evidence>
<dbReference type="PANTHER" id="PTHR48081">
    <property type="entry name" value="AB HYDROLASE SUPERFAMILY PROTEIN C4A8.06C"/>
    <property type="match status" value="1"/>
</dbReference>
<dbReference type="GO" id="GO:0000139">
    <property type="term" value="C:Golgi membrane"/>
    <property type="evidence" value="ECO:0007669"/>
    <property type="project" value="UniProtKB-SubCell"/>
</dbReference>
<name>A0A9Q1Q4E0_9CARY</name>
<dbReference type="Proteomes" id="UP001153076">
    <property type="component" value="Unassembled WGS sequence"/>
</dbReference>
<feature type="domain" description="BD-FAE-like" evidence="7">
    <location>
        <begin position="232"/>
        <end position="338"/>
    </location>
</feature>
<protein>
    <recommendedName>
        <fullName evidence="4">protein-S-isoprenylcysteine alpha-carbonyl methylesterase</fullName>
        <ecNumber evidence="4">3.1.1.n2</ecNumber>
    </recommendedName>
</protein>
<evidence type="ECO:0000313" key="9">
    <source>
        <dbReference type="Proteomes" id="UP001153076"/>
    </source>
</evidence>
<reference evidence="8" key="1">
    <citation type="submission" date="2022-04" db="EMBL/GenBank/DDBJ databases">
        <title>Carnegiea gigantea Genome sequencing and assembly v2.</title>
        <authorList>
            <person name="Copetti D."/>
            <person name="Sanderson M.J."/>
            <person name="Burquez A."/>
            <person name="Wojciechowski M.F."/>
        </authorList>
    </citation>
    <scope>NUCLEOTIDE SEQUENCE</scope>
    <source>
        <strain evidence="8">SGP5-SGP5p</strain>
        <tissue evidence="8">Aerial part</tissue>
    </source>
</reference>
<comment type="subcellular location">
    <subcellularLocation>
        <location evidence="1">Golgi apparatus membrane</location>
        <topology evidence="1">Multi-pass membrane protein</topology>
    </subcellularLocation>
</comment>
<feature type="compositionally biased region" description="Basic and acidic residues" evidence="6">
    <location>
        <begin position="77"/>
        <end position="92"/>
    </location>
</feature>